<evidence type="ECO:0000256" key="3">
    <source>
        <dbReference type="ARBA" id="ARBA00023163"/>
    </source>
</evidence>
<dbReference type="SMART" id="SM01134">
    <property type="entry name" value="DeoRC"/>
    <property type="match status" value="1"/>
</dbReference>
<evidence type="ECO:0000256" key="2">
    <source>
        <dbReference type="ARBA" id="ARBA00023125"/>
    </source>
</evidence>
<feature type="domain" description="HTH deoR-type" evidence="4">
    <location>
        <begin position="3"/>
        <end position="58"/>
    </location>
</feature>
<dbReference type="InterPro" id="IPR018356">
    <property type="entry name" value="Tscrpt_reg_HTH_DeoR_CS"/>
</dbReference>
<dbReference type="PANTHER" id="PTHR30363">
    <property type="entry name" value="HTH-TYPE TRANSCRIPTIONAL REGULATOR SRLR-RELATED"/>
    <property type="match status" value="1"/>
</dbReference>
<proteinExistence type="predicted"/>
<protein>
    <submittedName>
        <fullName evidence="5">DeoR/GlpR transcriptional regulator</fullName>
    </submittedName>
</protein>
<dbReference type="GO" id="GO:0003700">
    <property type="term" value="F:DNA-binding transcription factor activity"/>
    <property type="evidence" value="ECO:0007669"/>
    <property type="project" value="InterPro"/>
</dbReference>
<sequence>MKKRDRLNYIGKQVVLNGMVTIKELAEQLGVSTMTIRRDLQDLAKEGVLTLIPGGAVLKREPSTINEQEYAITRAQSQMTKEKIKICQKAASFVQEGDTIVIDTGSTTEHLPKFIPQGTKLTVICYCLNTLLSVYAHSKNVQIIFPGGYFHENTLMFESPEGISLIRKVRANKAFISAAGVEGELGVTCANLYEVDTKRAVIESSDTRFLLVDSSKFGRVTTAYFADLKEFDVVITDSGIPEKYRKLLAKLGVEYYIV</sequence>
<evidence type="ECO:0000259" key="4">
    <source>
        <dbReference type="PROSITE" id="PS51000"/>
    </source>
</evidence>
<dbReference type="Pfam" id="PF08220">
    <property type="entry name" value="HTH_DeoR"/>
    <property type="match status" value="1"/>
</dbReference>
<dbReference type="SMART" id="SM00420">
    <property type="entry name" value="HTH_DEOR"/>
    <property type="match status" value="1"/>
</dbReference>
<dbReference type="GO" id="GO:0003677">
    <property type="term" value="F:DNA binding"/>
    <property type="evidence" value="ECO:0007669"/>
    <property type="project" value="UniProtKB-KW"/>
</dbReference>
<accession>A0A7V3YEX6</accession>
<dbReference type="InterPro" id="IPR014036">
    <property type="entry name" value="DeoR-like_C"/>
</dbReference>
<evidence type="ECO:0000313" key="5">
    <source>
        <dbReference type="EMBL" id="HGI29839.1"/>
    </source>
</evidence>
<organism evidence="5">
    <name type="scientific">Candidatus Caldatribacterium californiense</name>
    <dbReference type="NCBI Taxonomy" id="1454726"/>
    <lineage>
        <taxon>Bacteria</taxon>
        <taxon>Pseudomonadati</taxon>
        <taxon>Atribacterota</taxon>
        <taxon>Atribacteria</taxon>
        <taxon>Atribacterales</taxon>
        <taxon>Candidatus Caldatribacteriaceae</taxon>
        <taxon>Candidatus Caldatribacterium</taxon>
    </lineage>
</organism>
<comment type="caution">
    <text evidence="5">The sequence shown here is derived from an EMBL/GenBank/DDBJ whole genome shotgun (WGS) entry which is preliminary data.</text>
</comment>
<dbReference type="PRINTS" id="PR00037">
    <property type="entry name" value="HTHLACR"/>
</dbReference>
<dbReference type="InterPro" id="IPR036388">
    <property type="entry name" value="WH-like_DNA-bd_sf"/>
</dbReference>
<dbReference type="InterPro" id="IPR036390">
    <property type="entry name" value="WH_DNA-bd_sf"/>
</dbReference>
<dbReference type="Gene3D" id="1.10.10.10">
    <property type="entry name" value="Winged helix-like DNA-binding domain superfamily/Winged helix DNA-binding domain"/>
    <property type="match status" value="1"/>
</dbReference>
<gene>
    <name evidence="5" type="ORF">ENV30_00765</name>
</gene>
<keyword evidence="2" id="KW-0238">DNA-binding</keyword>
<keyword evidence="3" id="KW-0804">Transcription</keyword>
<dbReference type="SUPFAM" id="SSF100950">
    <property type="entry name" value="NagB/RpiA/CoA transferase-like"/>
    <property type="match status" value="1"/>
</dbReference>
<dbReference type="PROSITE" id="PS51000">
    <property type="entry name" value="HTH_DEOR_2"/>
    <property type="match status" value="1"/>
</dbReference>
<dbReference type="AlphaFoldDB" id="A0A7V3YEX6"/>
<dbReference type="SUPFAM" id="SSF46785">
    <property type="entry name" value="Winged helix' DNA-binding domain"/>
    <property type="match status" value="1"/>
</dbReference>
<dbReference type="InterPro" id="IPR050313">
    <property type="entry name" value="Carb_Metab_HTH_regulators"/>
</dbReference>
<dbReference type="Gene3D" id="3.40.50.1360">
    <property type="match status" value="1"/>
</dbReference>
<dbReference type="Pfam" id="PF00455">
    <property type="entry name" value="DeoRC"/>
    <property type="match status" value="1"/>
</dbReference>
<dbReference type="InterPro" id="IPR037171">
    <property type="entry name" value="NagB/RpiA_transferase-like"/>
</dbReference>
<dbReference type="PANTHER" id="PTHR30363:SF8">
    <property type="entry name" value="DEOXYRIBOSE OPERON REPRESSOR"/>
    <property type="match status" value="1"/>
</dbReference>
<evidence type="ECO:0000256" key="1">
    <source>
        <dbReference type="ARBA" id="ARBA00023015"/>
    </source>
</evidence>
<dbReference type="EMBL" id="DTFV01000013">
    <property type="protein sequence ID" value="HGI29839.1"/>
    <property type="molecule type" value="Genomic_DNA"/>
</dbReference>
<dbReference type="InterPro" id="IPR001034">
    <property type="entry name" value="DeoR_HTH"/>
</dbReference>
<name>A0A7V3YEX6_9BACT</name>
<reference evidence="5" key="1">
    <citation type="journal article" date="2020" name="mSystems">
        <title>Genome- and Community-Level Interaction Insights into Carbon Utilization and Element Cycling Functions of Hydrothermarchaeota in Hydrothermal Sediment.</title>
        <authorList>
            <person name="Zhou Z."/>
            <person name="Liu Y."/>
            <person name="Xu W."/>
            <person name="Pan J."/>
            <person name="Luo Z.H."/>
            <person name="Li M."/>
        </authorList>
    </citation>
    <scope>NUCLEOTIDE SEQUENCE [LARGE SCALE GENOMIC DNA]</scope>
    <source>
        <strain evidence="5">SpSt-747</strain>
    </source>
</reference>
<keyword evidence="1" id="KW-0805">Transcription regulation</keyword>
<dbReference type="PROSITE" id="PS00894">
    <property type="entry name" value="HTH_DEOR_1"/>
    <property type="match status" value="1"/>
</dbReference>